<dbReference type="Pfam" id="PF01370">
    <property type="entry name" value="Epimerase"/>
    <property type="match status" value="1"/>
</dbReference>
<evidence type="ECO:0000259" key="2">
    <source>
        <dbReference type="Pfam" id="PF01370"/>
    </source>
</evidence>
<comment type="caution">
    <text evidence="3">The sequence shown here is derived from an EMBL/GenBank/DDBJ whole genome shotgun (WGS) entry which is preliminary data.</text>
</comment>
<dbReference type="Gene3D" id="3.90.25.10">
    <property type="entry name" value="UDP-galactose 4-epimerase, domain 1"/>
    <property type="match status" value="2"/>
</dbReference>
<gene>
    <name evidence="3" type="ORF">S01H4_02863</name>
</gene>
<dbReference type="PANTHER" id="PTHR43000">
    <property type="entry name" value="DTDP-D-GLUCOSE 4,6-DEHYDRATASE-RELATED"/>
    <property type="match status" value="1"/>
</dbReference>
<dbReference type="AlphaFoldDB" id="X1AP93"/>
<evidence type="ECO:0000256" key="1">
    <source>
        <dbReference type="ARBA" id="ARBA00007637"/>
    </source>
</evidence>
<dbReference type="EMBL" id="BART01000660">
    <property type="protein sequence ID" value="GAG74113.1"/>
    <property type="molecule type" value="Genomic_DNA"/>
</dbReference>
<sequence length="345" mass="38841">MYIKEGYEVVVVDDLSTGKVEYINKKAKFYKLDINELNLNDNKLKDVFKDEKPDVINHHAAQISVSESIKDPVSDANVNILGTLNLLENCVKYNVKKFIFASSGGTVYKETDKLPVDENRPLKPLSPYGVSKIAIENYLYFYKKVHHLDSIIFRYSNVYGPRQDPYGEAGVVAIFINKMLKGENPIINGDGNQTRDFVYISDAARANLLALKLSLENETKSNINLKDEFKNEIKGDVVSKGRIESKNKNGNNRIEKDKNTNNGIIINDIAIFNIGTGIETSVNELFHKLKKITKANAKEIHGPPKLGELRKSCLNSNKAKEILGWEPEVDIDQGLKLTVNYFKNG</sequence>
<dbReference type="Gene3D" id="3.40.50.720">
    <property type="entry name" value="NAD(P)-binding Rossmann-like Domain"/>
    <property type="match status" value="1"/>
</dbReference>
<dbReference type="InterPro" id="IPR036291">
    <property type="entry name" value="NAD(P)-bd_dom_sf"/>
</dbReference>
<evidence type="ECO:0000313" key="3">
    <source>
        <dbReference type="EMBL" id="GAG74113.1"/>
    </source>
</evidence>
<dbReference type="InterPro" id="IPR001509">
    <property type="entry name" value="Epimerase_deHydtase"/>
</dbReference>
<proteinExistence type="inferred from homology"/>
<protein>
    <recommendedName>
        <fullName evidence="2">NAD-dependent epimerase/dehydratase domain-containing protein</fullName>
    </recommendedName>
</protein>
<comment type="similarity">
    <text evidence="1">Belongs to the NAD(P)-dependent epimerase/dehydratase family.</text>
</comment>
<accession>X1AP93</accession>
<organism evidence="3">
    <name type="scientific">marine sediment metagenome</name>
    <dbReference type="NCBI Taxonomy" id="412755"/>
    <lineage>
        <taxon>unclassified sequences</taxon>
        <taxon>metagenomes</taxon>
        <taxon>ecological metagenomes</taxon>
    </lineage>
</organism>
<feature type="domain" description="NAD-dependent epimerase/dehydratase" evidence="2">
    <location>
        <begin position="3"/>
        <end position="222"/>
    </location>
</feature>
<reference evidence="3" key="1">
    <citation type="journal article" date="2014" name="Front. Microbiol.">
        <title>High frequency of phylogenetically diverse reductive dehalogenase-homologous genes in deep subseafloor sedimentary metagenomes.</title>
        <authorList>
            <person name="Kawai M."/>
            <person name="Futagami T."/>
            <person name="Toyoda A."/>
            <person name="Takaki Y."/>
            <person name="Nishi S."/>
            <person name="Hori S."/>
            <person name="Arai W."/>
            <person name="Tsubouchi T."/>
            <person name="Morono Y."/>
            <person name="Uchiyama I."/>
            <person name="Ito T."/>
            <person name="Fujiyama A."/>
            <person name="Inagaki F."/>
            <person name="Takami H."/>
        </authorList>
    </citation>
    <scope>NUCLEOTIDE SEQUENCE</scope>
    <source>
        <strain evidence="3">Expedition CK06-06</strain>
    </source>
</reference>
<name>X1AP93_9ZZZZ</name>
<dbReference type="SUPFAM" id="SSF51735">
    <property type="entry name" value="NAD(P)-binding Rossmann-fold domains"/>
    <property type="match status" value="1"/>
</dbReference>